<proteinExistence type="inferred from homology"/>
<reference evidence="8 9" key="1">
    <citation type="submission" date="2024-08" db="EMBL/GenBank/DDBJ databases">
        <title>Insights into the chromosomal genome structure of Flemingia macrophylla.</title>
        <authorList>
            <person name="Ding Y."/>
            <person name="Zhao Y."/>
            <person name="Bi W."/>
            <person name="Wu M."/>
            <person name="Zhao G."/>
            <person name="Gong Y."/>
            <person name="Li W."/>
            <person name="Zhang P."/>
        </authorList>
    </citation>
    <scope>NUCLEOTIDE SEQUENCE [LARGE SCALE GENOMIC DNA]</scope>
    <source>
        <strain evidence="8">DYQJB</strain>
        <tissue evidence="8">Leaf</tissue>
    </source>
</reference>
<dbReference type="EMBL" id="JBGMDY010000011">
    <property type="protein sequence ID" value="KAL2318251.1"/>
    <property type="molecule type" value="Genomic_DNA"/>
</dbReference>
<sequence>MESSTKEKLIENGASSSSSSSSQARKGGLRTMPFIIVNECLERVASQGIMPNMILYLRNEYGMAITKGTNVIYTWSAFSNILSLFGAFLSDSYLGRFPVISIGSFSSLLGLTILWLTAMIPELRPSCESLMQVCNFASAAQLAVLFLCLGLISIGAGCVRPCSIAFGADQLTIKERSNDERLLDSYFNWYYTSIGVSTVISLSVIVYIQENLGWKIGFGVPVVLMLISAVSFILGSPCYAKVKPGHSLLTSFVQVIVVAIKNRKLSLPDYNFDQYFQDRDSDLMVPTDSLRCLNKACIIRNPETNSNPDGSVSDPWNQCTVGQVESLKCLLRVLPMWSTGIFVMVSQGSFSTLQANTMDRRLFGNFKIPAGSFTLIMVITLSIIIPFYDRIMVPMLSKYTGSPRGFSCKSRIGIGLVFVCAAKATSAIVETMRRNAAIKEGFEDQPNAVINMSALWLVPEFVLLGIAEAFNPVGQVEFFYTYFPKTMSSFAMALFTLELAAADVVGSVLVNIVDKVTSVGGKESWLSTNINRGHLNYYYALLTLLGLINFLYFLVLCWAYGPVPRQELEASAGKEEEQFDYREFGLVGSSVVGKRETRLYEPEERLHSSSRGVKTGAFCSASRNASE</sequence>
<evidence type="ECO:0000313" key="9">
    <source>
        <dbReference type="Proteomes" id="UP001603857"/>
    </source>
</evidence>
<dbReference type="Gene3D" id="1.20.1250.20">
    <property type="entry name" value="MFS general substrate transporter like domains"/>
    <property type="match status" value="1"/>
</dbReference>
<feature type="transmembrane region" description="Helical" evidence="7">
    <location>
        <begin position="368"/>
        <end position="388"/>
    </location>
</feature>
<dbReference type="InterPro" id="IPR036259">
    <property type="entry name" value="MFS_trans_sf"/>
</dbReference>
<comment type="similarity">
    <text evidence="2">Belongs to the major facilitator superfamily. Proton-dependent oligopeptide transporter (POT/PTR) (TC 2.A.17) family.</text>
</comment>
<feature type="transmembrane region" description="Helical" evidence="7">
    <location>
        <begin position="189"/>
        <end position="208"/>
    </location>
</feature>
<feature type="transmembrane region" description="Helical" evidence="7">
    <location>
        <begin position="535"/>
        <end position="561"/>
    </location>
</feature>
<keyword evidence="5 7" id="KW-0472">Membrane</keyword>
<dbReference type="PANTHER" id="PTHR11654">
    <property type="entry name" value="OLIGOPEPTIDE TRANSPORTER-RELATED"/>
    <property type="match status" value="1"/>
</dbReference>
<protein>
    <recommendedName>
        <fullName evidence="10">Protein NRT1/ PTR FAMILY 1.2-like</fullName>
    </recommendedName>
</protein>
<feature type="region of interest" description="Disordered" evidence="6">
    <location>
        <begin position="1"/>
        <end position="25"/>
    </location>
</feature>
<dbReference type="GO" id="GO:0016020">
    <property type="term" value="C:membrane"/>
    <property type="evidence" value="ECO:0007669"/>
    <property type="project" value="UniProtKB-SubCell"/>
</dbReference>
<feature type="transmembrane region" description="Helical" evidence="7">
    <location>
        <begin position="412"/>
        <end position="429"/>
    </location>
</feature>
<evidence type="ECO:0000256" key="7">
    <source>
        <dbReference type="SAM" id="Phobius"/>
    </source>
</evidence>
<dbReference type="CDD" id="cd17416">
    <property type="entry name" value="MFS_NPF1_2"/>
    <property type="match status" value="1"/>
</dbReference>
<evidence type="ECO:0000313" key="8">
    <source>
        <dbReference type="EMBL" id="KAL2318251.1"/>
    </source>
</evidence>
<evidence type="ECO:0000256" key="1">
    <source>
        <dbReference type="ARBA" id="ARBA00004141"/>
    </source>
</evidence>
<evidence type="ECO:0000256" key="6">
    <source>
        <dbReference type="SAM" id="MobiDB-lite"/>
    </source>
</evidence>
<comment type="caution">
    <text evidence="8">The sequence shown here is derived from an EMBL/GenBank/DDBJ whole genome shotgun (WGS) entry which is preliminary data.</text>
</comment>
<dbReference type="Pfam" id="PF00854">
    <property type="entry name" value="PTR2"/>
    <property type="match status" value="1"/>
</dbReference>
<evidence type="ECO:0000256" key="3">
    <source>
        <dbReference type="ARBA" id="ARBA00022692"/>
    </source>
</evidence>
<dbReference type="AlphaFoldDB" id="A0ABD1L413"/>
<evidence type="ECO:0000256" key="2">
    <source>
        <dbReference type="ARBA" id="ARBA00005982"/>
    </source>
</evidence>
<keyword evidence="3 7" id="KW-0812">Transmembrane</keyword>
<accession>A0ABD1L413</accession>
<feature type="transmembrane region" description="Helical" evidence="7">
    <location>
        <begin position="97"/>
        <end position="120"/>
    </location>
</feature>
<organism evidence="8 9">
    <name type="scientific">Flemingia macrophylla</name>
    <dbReference type="NCBI Taxonomy" id="520843"/>
    <lineage>
        <taxon>Eukaryota</taxon>
        <taxon>Viridiplantae</taxon>
        <taxon>Streptophyta</taxon>
        <taxon>Embryophyta</taxon>
        <taxon>Tracheophyta</taxon>
        <taxon>Spermatophyta</taxon>
        <taxon>Magnoliopsida</taxon>
        <taxon>eudicotyledons</taxon>
        <taxon>Gunneridae</taxon>
        <taxon>Pentapetalae</taxon>
        <taxon>rosids</taxon>
        <taxon>fabids</taxon>
        <taxon>Fabales</taxon>
        <taxon>Fabaceae</taxon>
        <taxon>Papilionoideae</taxon>
        <taxon>50 kb inversion clade</taxon>
        <taxon>NPAAA clade</taxon>
        <taxon>indigoferoid/millettioid clade</taxon>
        <taxon>Phaseoleae</taxon>
        <taxon>Flemingia</taxon>
    </lineage>
</organism>
<feature type="transmembrane region" description="Helical" evidence="7">
    <location>
        <begin position="72"/>
        <end position="90"/>
    </location>
</feature>
<evidence type="ECO:0000256" key="4">
    <source>
        <dbReference type="ARBA" id="ARBA00022989"/>
    </source>
</evidence>
<feature type="transmembrane region" description="Helical" evidence="7">
    <location>
        <begin position="490"/>
        <end position="514"/>
    </location>
</feature>
<evidence type="ECO:0008006" key="10">
    <source>
        <dbReference type="Google" id="ProtNLM"/>
    </source>
</evidence>
<name>A0ABD1L413_9FABA</name>
<gene>
    <name evidence="8" type="ORF">Fmac_032127</name>
</gene>
<feature type="compositionally biased region" description="Basic and acidic residues" evidence="6">
    <location>
        <begin position="1"/>
        <end position="10"/>
    </location>
</feature>
<dbReference type="InterPro" id="IPR000109">
    <property type="entry name" value="POT_fam"/>
</dbReference>
<evidence type="ECO:0000256" key="5">
    <source>
        <dbReference type="ARBA" id="ARBA00023136"/>
    </source>
</evidence>
<dbReference type="Proteomes" id="UP001603857">
    <property type="component" value="Unassembled WGS sequence"/>
</dbReference>
<feature type="transmembrane region" description="Helical" evidence="7">
    <location>
        <begin position="449"/>
        <end position="470"/>
    </location>
</feature>
<comment type="subcellular location">
    <subcellularLocation>
        <location evidence="1">Membrane</location>
        <topology evidence="1">Multi-pass membrane protein</topology>
    </subcellularLocation>
</comment>
<dbReference type="SUPFAM" id="SSF103473">
    <property type="entry name" value="MFS general substrate transporter"/>
    <property type="match status" value="1"/>
</dbReference>
<keyword evidence="9" id="KW-1185">Reference proteome</keyword>
<keyword evidence="4 7" id="KW-1133">Transmembrane helix</keyword>
<feature type="transmembrane region" description="Helical" evidence="7">
    <location>
        <begin position="214"/>
        <end position="234"/>
    </location>
</feature>
<feature type="transmembrane region" description="Helical" evidence="7">
    <location>
        <begin position="140"/>
        <end position="168"/>
    </location>
</feature>